<dbReference type="AlphaFoldDB" id="A0A1I8FIQ9"/>
<dbReference type="Proteomes" id="UP000095280">
    <property type="component" value="Unplaced"/>
</dbReference>
<dbReference type="WBParaSite" id="maker-unitig_36461-snap-gene-0.1-mRNA-1">
    <property type="protein sequence ID" value="maker-unitig_36461-snap-gene-0.1-mRNA-1"/>
    <property type="gene ID" value="maker-unitig_36461-snap-gene-0.1"/>
</dbReference>
<protein>
    <submittedName>
        <fullName evidence="2">Rubis-subs-bind domain-containing protein</fullName>
    </submittedName>
</protein>
<keyword evidence="1" id="KW-1185">Reference proteome</keyword>
<proteinExistence type="predicted"/>
<reference evidence="2" key="1">
    <citation type="submission" date="2016-11" db="UniProtKB">
        <authorList>
            <consortium name="WormBaseParasite"/>
        </authorList>
    </citation>
    <scope>IDENTIFICATION</scope>
</reference>
<name>A0A1I8FIQ9_9PLAT</name>
<evidence type="ECO:0000313" key="2">
    <source>
        <dbReference type="WBParaSite" id="maker-unitig_36461-snap-gene-0.1-mRNA-1"/>
    </source>
</evidence>
<accession>A0A1I8FIQ9</accession>
<sequence>PDGINFLAALSSTRTSAKSGRQHLRQGESADLSLAAGVAGAGVGSGSSGSGTFRRAKKLCRRATSSALSPGSAIASSAASALLPHQWQQSQVRQVQDSVPGSPRTSAAWPLGLNSGDTRLAVQFLKVEQLFRLGLAERTACLAELRACSCLEADDTED</sequence>
<organism evidence="1 2">
    <name type="scientific">Macrostomum lignano</name>
    <dbReference type="NCBI Taxonomy" id="282301"/>
    <lineage>
        <taxon>Eukaryota</taxon>
        <taxon>Metazoa</taxon>
        <taxon>Spiralia</taxon>
        <taxon>Lophotrochozoa</taxon>
        <taxon>Platyhelminthes</taxon>
        <taxon>Rhabditophora</taxon>
        <taxon>Macrostomorpha</taxon>
        <taxon>Macrostomida</taxon>
        <taxon>Macrostomidae</taxon>
        <taxon>Macrostomum</taxon>
    </lineage>
</organism>
<evidence type="ECO:0000313" key="1">
    <source>
        <dbReference type="Proteomes" id="UP000095280"/>
    </source>
</evidence>